<dbReference type="CDD" id="cd00118">
    <property type="entry name" value="LysM"/>
    <property type="match status" value="1"/>
</dbReference>
<evidence type="ECO:0000256" key="2">
    <source>
        <dbReference type="SAM" id="Phobius"/>
    </source>
</evidence>
<dbReference type="Pfam" id="PF01476">
    <property type="entry name" value="LysM"/>
    <property type="match status" value="1"/>
</dbReference>
<dbReference type="HOGENOM" id="CLU_143303_0_0_11"/>
<dbReference type="Gene3D" id="3.10.350.10">
    <property type="entry name" value="LysM domain"/>
    <property type="match status" value="1"/>
</dbReference>
<dbReference type="Proteomes" id="UP000028492">
    <property type="component" value="Chromosome"/>
</dbReference>
<keyword evidence="5" id="KW-1185">Reference proteome</keyword>
<dbReference type="STRING" id="208439.AJAP_27035"/>
<organism evidence="4 5">
    <name type="scientific">Amycolatopsis japonica</name>
    <dbReference type="NCBI Taxonomy" id="208439"/>
    <lineage>
        <taxon>Bacteria</taxon>
        <taxon>Bacillati</taxon>
        <taxon>Actinomycetota</taxon>
        <taxon>Actinomycetes</taxon>
        <taxon>Pseudonocardiales</taxon>
        <taxon>Pseudonocardiaceae</taxon>
        <taxon>Amycolatopsis</taxon>
        <taxon>Amycolatopsis japonica group</taxon>
    </lineage>
</organism>
<dbReference type="InterPro" id="IPR036779">
    <property type="entry name" value="LysM_dom_sf"/>
</dbReference>
<dbReference type="InterPro" id="IPR018392">
    <property type="entry name" value="LysM"/>
</dbReference>
<keyword evidence="2" id="KW-0472">Membrane</keyword>
<dbReference type="eggNOG" id="COG1388">
    <property type="taxonomic scope" value="Bacteria"/>
</dbReference>
<keyword evidence="2" id="KW-1133">Transmembrane helix</keyword>
<evidence type="ECO:0000256" key="1">
    <source>
        <dbReference type="SAM" id="MobiDB-lite"/>
    </source>
</evidence>
<dbReference type="KEGG" id="aja:AJAP_27035"/>
<accession>A0A075V0W8</accession>
<feature type="transmembrane region" description="Helical" evidence="2">
    <location>
        <begin position="73"/>
        <end position="94"/>
    </location>
</feature>
<reference evidence="4 5" key="1">
    <citation type="journal article" date="2014" name="J. Biotechnol.">
        <title>Complete genome sequence of the actinobacterium Amycolatopsis japonica MG417-CF17(T) (=DSM 44213T) producing (S,S)-N,N'-ethylenediaminedisuccinic acid.</title>
        <authorList>
            <person name="Stegmann E."/>
            <person name="Albersmeier A."/>
            <person name="Spohn M."/>
            <person name="Gert H."/>
            <person name="Weber T."/>
            <person name="Wohlleben W."/>
            <person name="Kalinowski J."/>
            <person name="Ruckert C."/>
        </authorList>
    </citation>
    <scope>NUCLEOTIDE SEQUENCE [LARGE SCALE GENOMIC DNA]</scope>
    <source>
        <strain evidence="5">MG417-CF17 (DSM 44213)</strain>
    </source>
</reference>
<evidence type="ECO:0000313" key="4">
    <source>
        <dbReference type="EMBL" id="AIG78254.1"/>
    </source>
</evidence>
<keyword evidence="2" id="KW-0812">Transmembrane</keyword>
<feature type="region of interest" description="Disordered" evidence="1">
    <location>
        <begin position="1"/>
        <end position="40"/>
    </location>
</feature>
<proteinExistence type="predicted"/>
<name>A0A075V0W8_9PSEU</name>
<dbReference type="RefSeq" id="WP_038516311.1">
    <property type="nucleotide sequence ID" value="NZ_CP008953.1"/>
</dbReference>
<sequence length="164" mass="16552">MSILADRGLVRPSSPGPVPAGATRPVRVGRGRRAEPLRPPTRARVVAGRRPGVATVAPACPAPRRLPLRWPSLVGMALLVAGIITGSGLFLAGVPGAAVPEQTTTVSVSAGETLTEIAARFAPGSDTGAVVAKIKELNSLENAVLVPGLPLTVPVAAEVAEGGR</sequence>
<evidence type="ECO:0000313" key="5">
    <source>
        <dbReference type="Proteomes" id="UP000028492"/>
    </source>
</evidence>
<evidence type="ECO:0000259" key="3">
    <source>
        <dbReference type="Pfam" id="PF01476"/>
    </source>
</evidence>
<feature type="domain" description="LysM" evidence="3">
    <location>
        <begin position="108"/>
        <end position="154"/>
    </location>
</feature>
<dbReference type="AlphaFoldDB" id="A0A075V0W8"/>
<dbReference type="EMBL" id="CP008953">
    <property type="protein sequence ID" value="AIG78254.1"/>
    <property type="molecule type" value="Genomic_DNA"/>
</dbReference>
<protein>
    <submittedName>
        <fullName evidence="4">Conserved putative membrane protein</fullName>
    </submittedName>
</protein>
<gene>
    <name evidence="4" type="ORF">AJAP_27035</name>
</gene>